<dbReference type="PROSITE" id="PS51257">
    <property type="entry name" value="PROKAR_LIPOPROTEIN"/>
    <property type="match status" value="1"/>
</dbReference>
<evidence type="ECO:0008006" key="4">
    <source>
        <dbReference type="Google" id="ProtNLM"/>
    </source>
</evidence>
<evidence type="ECO:0000256" key="1">
    <source>
        <dbReference type="SAM" id="Phobius"/>
    </source>
</evidence>
<gene>
    <name evidence="2" type="ORF">FNE76_06090</name>
</gene>
<feature type="transmembrane region" description="Helical" evidence="1">
    <location>
        <begin position="38"/>
        <end position="58"/>
    </location>
</feature>
<keyword evidence="1" id="KW-0812">Transmembrane</keyword>
<dbReference type="OrthoDB" id="5329310at2"/>
<name>A0A553UPG6_9HELI</name>
<sequence length="73" mass="8113">MKKETIISILDFFAGLFVGIALACGVLCFFIFKEFGLMVAIFFSLFVLGLFSFFAIVAKSMSALLKESSQKRI</sequence>
<keyword evidence="1" id="KW-1133">Transmembrane helix</keyword>
<accession>A0A553UPG6</accession>
<evidence type="ECO:0000313" key="3">
    <source>
        <dbReference type="Proteomes" id="UP000319322"/>
    </source>
</evidence>
<dbReference type="RefSeq" id="WP_120948589.1">
    <property type="nucleotide sequence ID" value="NZ_QXQP01000019.1"/>
</dbReference>
<comment type="caution">
    <text evidence="2">The sequence shown here is derived from an EMBL/GenBank/DDBJ whole genome shotgun (WGS) entry which is preliminary data.</text>
</comment>
<protein>
    <recommendedName>
        <fullName evidence="4">Integral membrane protein</fullName>
    </recommendedName>
</protein>
<feature type="transmembrane region" description="Helical" evidence="1">
    <location>
        <begin position="12"/>
        <end position="32"/>
    </location>
</feature>
<keyword evidence="1" id="KW-0472">Membrane</keyword>
<proteinExistence type="predicted"/>
<organism evidence="2 3">
    <name type="scientific">Helicobacter mehlei</name>
    <dbReference type="NCBI Taxonomy" id="2316080"/>
    <lineage>
        <taxon>Bacteria</taxon>
        <taxon>Pseudomonadati</taxon>
        <taxon>Campylobacterota</taxon>
        <taxon>Epsilonproteobacteria</taxon>
        <taxon>Campylobacterales</taxon>
        <taxon>Helicobacteraceae</taxon>
        <taxon>Helicobacter</taxon>
    </lineage>
</organism>
<reference evidence="2" key="2">
    <citation type="submission" date="2019-07" db="EMBL/GenBank/DDBJ databases">
        <authorList>
            <person name="Papic B."/>
        </authorList>
    </citation>
    <scope>NUCLEOTIDE SEQUENCE [LARGE SCALE GENOMIC DNA]</scope>
    <source>
        <strain evidence="2">L8b</strain>
    </source>
</reference>
<dbReference type="EMBL" id="VKGC01000016">
    <property type="protein sequence ID" value="TSA82107.1"/>
    <property type="molecule type" value="Genomic_DNA"/>
</dbReference>
<dbReference type="Proteomes" id="UP000319322">
    <property type="component" value="Unassembled WGS sequence"/>
</dbReference>
<dbReference type="AlphaFoldDB" id="A0A553UPG6"/>
<keyword evidence="3" id="KW-1185">Reference proteome</keyword>
<evidence type="ECO:0000313" key="2">
    <source>
        <dbReference type="EMBL" id="TSA82107.1"/>
    </source>
</evidence>
<reference evidence="2" key="1">
    <citation type="submission" date="2019-07" db="EMBL/GenBank/DDBJ databases">
        <title>Helicobacter labacensis sp. nov., Helicobacter mehlei sp. nov. and Helicobacter vulpis sp. nov., isolated from gastric mucosa of red fox (Vulpis vulpis).</title>
        <authorList>
            <person name="Kusar D."/>
            <person name="Gruntar I."/>
            <person name="Pate M."/>
            <person name="Zajc U."/>
            <person name="Ocepek M."/>
        </authorList>
    </citation>
    <scope>NUCLEOTIDE SEQUENCE [LARGE SCALE GENOMIC DNA]</scope>
    <source>
        <strain evidence="2">L8b</strain>
    </source>
</reference>